<sequence length="62" mass="7314">MISANGIEIARQEVERLQNEINFLERQKEILLVSYNSLKSSNPQKPDEKRKERIEFIKTTLP</sequence>
<feature type="coiled-coil region" evidence="1">
    <location>
        <begin position="7"/>
        <end position="34"/>
    </location>
</feature>
<evidence type="ECO:0000313" key="3">
    <source>
        <dbReference type="Proteomes" id="UP000254720"/>
    </source>
</evidence>
<keyword evidence="1" id="KW-0175">Coiled coil</keyword>
<dbReference type="Proteomes" id="UP000254720">
    <property type="component" value="Unassembled WGS sequence"/>
</dbReference>
<organism evidence="2 3">
    <name type="scientific">Aquicella lusitana</name>
    <dbReference type="NCBI Taxonomy" id="254246"/>
    <lineage>
        <taxon>Bacteria</taxon>
        <taxon>Pseudomonadati</taxon>
        <taxon>Pseudomonadota</taxon>
        <taxon>Gammaproteobacteria</taxon>
        <taxon>Legionellales</taxon>
        <taxon>Coxiellaceae</taxon>
        <taxon>Aquicella</taxon>
    </lineage>
</organism>
<dbReference type="AlphaFoldDB" id="A0A370GM95"/>
<evidence type="ECO:0000256" key="1">
    <source>
        <dbReference type="SAM" id="Coils"/>
    </source>
</evidence>
<accession>A0A370GM95</accession>
<dbReference type="RefSeq" id="WP_114834187.1">
    <property type="nucleotide sequence ID" value="NZ_LR699114.1"/>
</dbReference>
<name>A0A370GM95_9COXI</name>
<comment type="caution">
    <text evidence="2">The sequence shown here is derived from an EMBL/GenBank/DDBJ whole genome shotgun (WGS) entry which is preliminary data.</text>
</comment>
<reference evidence="2 3" key="1">
    <citation type="submission" date="2018-07" db="EMBL/GenBank/DDBJ databases">
        <title>Genomic Encyclopedia of Type Strains, Phase IV (KMG-IV): sequencing the most valuable type-strain genomes for metagenomic binning, comparative biology and taxonomic classification.</title>
        <authorList>
            <person name="Goeker M."/>
        </authorList>
    </citation>
    <scope>NUCLEOTIDE SEQUENCE [LARGE SCALE GENOMIC DNA]</scope>
    <source>
        <strain evidence="2 3">DSM 16500</strain>
    </source>
</reference>
<gene>
    <name evidence="2" type="ORF">C8D86_10899</name>
</gene>
<dbReference type="EMBL" id="QQAX01000008">
    <property type="protein sequence ID" value="RDI44845.1"/>
    <property type="molecule type" value="Genomic_DNA"/>
</dbReference>
<protein>
    <submittedName>
        <fullName evidence="2">Uncharacterized protein</fullName>
    </submittedName>
</protein>
<evidence type="ECO:0000313" key="2">
    <source>
        <dbReference type="EMBL" id="RDI44845.1"/>
    </source>
</evidence>
<keyword evidence="3" id="KW-1185">Reference proteome</keyword>
<proteinExistence type="predicted"/>